<dbReference type="Pfam" id="PF06585">
    <property type="entry name" value="JHBP"/>
    <property type="match status" value="1"/>
</dbReference>
<keyword evidence="1" id="KW-0732">Signal</keyword>
<sequence>MNTKYLAVFFTIVIICTILLPVYSGMLPADFTKCKVGDNACVRDKMQELYEKFPKGNPSLALPDISALYMENITVARANSGSPLQLDFKFLDLINYGIETAKVINTTGWIKDPSIIEVDAEIPLLKLVGHYQVKGKILLFNLKGEGKATFELTDCKIHLKGRVKLEKRSNGKNYLKPIKLIATLEPKEVVVQMENLINGNKELSDSVNAIINENWRDIWEELRDGTNNVISQLYFTIIGNVLNVLSYDDFFAK</sequence>
<dbReference type="InterPro" id="IPR010562">
    <property type="entry name" value="Haemolymph_juvenile_hormone-bd"/>
</dbReference>
<dbReference type="Gene3D" id="3.15.10.30">
    <property type="entry name" value="Haemolymph juvenile hormone binding protein"/>
    <property type="match status" value="1"/>
</dbReference>
<keyword evidence="5" id="KW-1185">Reference proteome</keyword>
<dbReference type="PANTHER" id="PTHR11008">
    <property type="entry name" value="PROTEIN TAKEOUT-LIKE PROTEIN"/>
    <property type="match status" value="1"/>
</dbReference>
<dbReference type="OrthoDB" id="8190514at2759"/>
<dbReference type="AlphaFoldDB" id="A0A1I8Q6R6"/>
<reference evidence="4" key="1">
    <citation type="submission" date="2020-05" db="UniProtKB">
        <authorList>
            <consortium name="EnsemblMetazoa"/>
        </authorList>
    </citation>
    <scope>IDENTIFICATION</scope>
    <source>
        <strain evidence="4">USDA</strain>
    </source>
</reference>
<organism evidence="4 5">
    <name type="scientific">Stomoxys calcitrans</name>
    <name type="common">Stable fly</name>
    <name type="synonym">Conops calcitrans</name>
    <dbReference type="NCBI Taxonomy" id="35570"/>
    <lineage>
        <taxon>Eukaryota</taxon>
        <taxon>Metazoa</taxon>
        <taxon>Ecdysozoa</taxon>
        <taxon>Arthropoda</taxon>
        <taxon>Hexapoda</taxon>
        <taxon>Insecta</taxon>
        <taxon>Pterygota</taxon>
        <taxon>Neoptera</taxon>
        <taxon>Endopterygota</taxon>
        <taxon>Diptera</taxon>
        <taxon>Brachycera</taxon>
        <taxon>Muscomorpha</taxon>
        <taxon>Muscoidea</taxon>
        <taxon>Muscidae</taxon>
        <taxon>Stomoxys</taxon>
    </lineage>
</organism>
<keyword evidence="2" id="KW-0090">Biological rhythms</keyword>
<evidence type="ECO:0008006" key="6">
    <source>
        <dbReference type="Google" id="ProtNLM"/>
    </source>
</evidence>
<gene>
    <name evidence="4" type="primary">106089564</name>
</gene>
<dbReference type="SMART" id="SM00700">
    <property type="entry name" value="JHBP"/>
    <property type="match status" value="1"/>
</dbReference>
<accession>A0A1I8Q6R6</accession>
<evidence type="ECO:0000313" key="4">
    <source>
        <dbReference type="EnsemblMetazoa" id="SCAU014412-PA"/>
    </source>
</evidence>
<dbReference type="GO" id="GO:0007623">
    <property type="term" value="P:circadian rhythm"/>
    <property type="evidence" value="ECO:0007669"/>
    <property type="project" value="UniProtKB-ARBA"/>
</dbReference>
<dbReference type="EnsemblMetazoa" id="SCAU014412-RA">
    <property type="protein sequence ID" value="SCAU014412-PA"/>
    <property type="gene ID" value="SCAU014412"/>
</dbReference>
<evidence type="ECO:0000313" key="5">
    <source>
        <dbReference type="Proteomes" id="UP000095300"/>
    </source>
</evidence>
<dbReference type="KEGG" id="scac:106089564"/>
<name>A0A1I8Q6R6_STOCA</name>
<dbReference type="Proteomes" id="UP000095300">
    <property type="component" value="Unassembled WGS sequence"/>
</dbReference>
<dbReference type="PANTHER" id="PTHR11008:SF32">
    <property type="entry name" value="CIRCADIAN CLOCK-CONTROLLED PROTEIN DAYWAKE-RELATED"/>
    <property type="match status" value="1"/>
</dbReference>
<dbReference type="InterPro" id="IPR038606">
    <property type="entry name" value="To_sf"/>
</dbReference>
<dbReference type="VEuPathDB" id="VectorBase:SCAU014412"/>
<comment type="similarity">
    <text evidence="3">Belongs to the TO family.</text>
</comment>
<dbReference type="GO" id="GO:0005615">
    <property type="term" value="C:extracellular space"/>
    <property type="evidence" value="ECO:0007669"/>
    <property type="project" value="TreeGrafter"/>
</dbReference>
<evidence type="ECO:0000256" key="3">
    <source>
        <dbReference type="ARBA" id="ARBA00060902"/>
    </source>
</evidence>
<protein>
    <recommendedName>
        <fullName evidence="6">Hemolymph juvenile hormone binding protein</fullName>
    </recommendedName>
</protein>
<dbReference type="FunFam" id="3.15.10.30:FF:000001">
    <property type="entry name" value="Takeout-like protein 1"/>
    <property type="match status" value="1"/>
</dbReference>
<proteinExistence type="inferred from homology"/>
<evidence type="ECO:0000256" key="2">
    <source>
        <dbReference type="ARBA" id="ARBA00023108"/>
    </source>
</evidence>
<evidence type="ECO:0000256" key="1">
    <source>
        <dbReference type="ARBA" id="ARBA00022729"/>
    </source>
</evidence>